<organism evidence="1 2">
    <name type="scientific">Skermanella stibiiresistens SB22</name>
    <dbReference type="NCBI Taxonomy" id="1385369"/>
    <lineage>
        <taxon>Bacteria</taxon>
        <taxon>Pseudomonadati</taxon>
        <taxon>Pseudomonadota</taxon>
        <taxon>Alphaproteobacteria</taxon>
        <taxon>Rhodospirillales</taxon>
        <taxon>Azospirillaceae</taxon>
        <taxon>Skermanella</taxon>
    </lineage>
</organism>
<evidence type="ECO:0000313" key="1">
    <source>
        <dbReference type="EMBL" id="EWY41101.1"/>
    </source>
</evidence>
<proteinExistence type="predicted"/>
<evidence type="ECO:0008006" key="3">
    <source>
        <dbReference type="Google" id="ProtNLM"/>
    </source>
</evidence>
<gene>
    <name evidence="1" type="ORF">N825_31035</name>
</gene>
<dbReference type="PIRSF" id="PIRSF035865">
    <property type="entry name" value="UCP035865"/>
    <property type="match status" value="1"/>
</dbReference>
<dbReference type="OrthoDB" id="9798569at2"/>
<dbReference type="Proteomes" id="UP000019486">
    <property type="component" value="Unassembled WGS sequence"/>
</dbReference>
<comment type="caution">
    <text evidence="1">The sequence shown here is derived from an EMBL/GenBank/DDBJ whole genome shotgun (WGS) entry which is preliminary data.</text>
</comment>
<name>W9H8M0_9PROT</name>
<dbReference type="InterPro" id="IPR019285">
    <property type="entry name" value="DUF2336"/>
</dbReference>
<dbReference type="Pfam" id="PF10098">
    <property type="entry name" value="DUF2336"/>
    <property type="match status" value="1"/>
</dbReference>
<dbReference type="STRING" id="1385369.N825_31035"/>
<dbReference type="PATRIC" id="fig|1385369.3.peg.1846"/>
<dbReference type="RefSeq" id="WP_037449919.1">
    <property type="nucleotide sequence ID" value="NZ_AVFL01000005.1"/>
</dbReference>
<accession>W9H8M0</accession>
<evidence type="ECO:0000313" key="2">
    <source>
        <dbReference type="Proteomes" id="UP000019486"/>
    </source>
</evidence>
<reference evidence="1 2" key="1">
    <citation type="submission" date="2013-08" db="EMBL/GenBank/DDBJ databases">
        <title>The genome sequence of Skermanella stibiiresistens.</title>
        <authorList>
            <person name="Zhu W."/>
            <person name="Wang G."/>
        </authorList>
    </citation>
    <scope>NUCLEOTIDE SEQUENCE [LARGE SCALE GENOMIC DNA]</scope>
    <source>
        <strain evidence="1 2">SB22</strain>
    </source>
</reference>
<protein>
    <recommendedName>
        <fullName evidence="3">DUF2336 domain-containing protein</fullName>
    </recommendedName>
</protein>
<dbReference type="InterPro" id="IPR014598">
    <property type="entry name" value="UCP035865"/>
</dbReference>
<sequence>MTEHLTQRDVERLLADPSPQTRAEMAAKVAASLESVRLTEGERKLAEGIVRVMARDAAERVRQALAENLKSSLSLPRDVALTLARDVEAVALPVLGASSVLTDDDLIELVRSGTVAKQTAIAGRSEVSAEVSGVLVETAPEQAVARLIANPGADIADESLGRVLDRFGDSPAIHEPLVHRDQLPVTVAERLVALVSDTLRDYLVSHHELPAGIAGDLVLQSRERATVSLFTDGKDGADVERLVEQLRVTGRLTPSLMLRALCMGDVAFLEASLSLLGKVPLTNARLLIHDAGRLGLKSLYERAGLPARLLPAFRVAVDVSHETLFDGEPGDLDRHRRRMIERILTQYEDLASDDLDYLLNKLGDLVEPAAA</sequence>
<dbReference type="AlphaFoldDB" id="W9H8M0"/>
<keyword evidence="2" id="KW-1185">Reference proteome</keyword>
<dbReference type="EMBL" id="AVFL01000005">
    <property type="protein sequence ID" value="EWY41101.1"/>
    <property type="molecule type" value="Genomic_DNA"/>
</dbReference>